<proteinExistence type="predicted"/>
<keyword evidence="3" id="KW-1185">Reference proteome</keyword>
<feature type="transmembrane region" description="Helical" evidence="1">
    <location>
        <begin position="6"/>
        <end position="24"/>
    </location>
</feature>
<accession>A0ABV2SF48</accession>
<dbReference type="RefSeq" id="WP_354010116.1">
    <property type="nucleotide sequence ID" value="NZ_JBEWTA010000001.1"/>
</dbReference>
<evidence type="ECO:0000313" key="2">
    <source>
        <dbReference type="EMBL" id="MET4755729.1"/>
    </source>
</evidence>
<keyword evidence="1" id="KW-0472">Membrane</keyword>
<reference evidence="2 3" key="1">
    <citation type="submission" date="2024-06" db="EMBL/GenBank/DDBJ databases">
        <title>Genomic Encyclopedia of Type Strains, Phase V (KMG-V): Genome sequencing to study the core and pangenomes of soil and plant-associated prokaryotes.</title>
        <authorList>
            <person name="Whitman W."/>
        </authorList>
    </citation>
    <scope>NUCLEOTIDE SEQUENCE [LARGE SCALE GENOMIC DNA]</scope>
    <source>
        <strain evidence="2 3">NE40</strain>
    </source>
</reference>
<evidence type="ECO:0000256" key="1">
    <source>
        <dbReference type="SAM" id="Phobius"/>
    </source>
</evidence>
<gene>
    <name evidence="2" type="ORF">V5J35_000921</name>
</gene>
<name>A0ABV2SF48_9GAMM</name>
<dbReference type="Proteomes" id="UP001549366">
    <property type="component" value="Unassembled WGS sequence"/>
</dbReference>
<comment type="caution">
    <text evidence="2">The sequence shown here is derived from an EMBL/GenBank/DDBJ whole genome shotgun (WGS) entry which is preliminary data.</text>
</comment>
<keyword evidence="1" id="KW-0812">Transmembrane</keyword>
<dbReference type="EMBL" id="JBEWTB010000002">
    <property type="protein sequence ID" value="MET4755729.1"/>
    <property type="molecule type" value="Genomic_DNA"/>
</dbReference>
<evidence type="ECO:0000313" key="3">
    <source>
        <dbReference type="Proteomes" id="UP001549366"/>
    </source>
</evidence>
<protein>
    <submittedName>
        <fullName evidence="2">Uncharacterized protein</fullName>
    </submittedName>
</protein>
<sequence>MSAFYTLGQVVIIGAIIAITYIVVPGRSELIVDLKTLPDERQDESNIVSARYLDKSLGPALAEIQTTDRIYLVKRANNIIIGAKSWTVQNNGFLKRSRTLFCWEGSPKCYLLK</sequence>
<organism evidence="2 3">
    <name type="scientific">Endozoicomonas lisbonensis</name>
    <dbReference type="NCBI Taxonomy" id="3120522"/>
    <lineage>
        <taxon>Bacteria</taxon>
        <taxon>Pseudomonadati</taxon>
        <taxon>Pseudomonadota</taxon>
        <taxon>Gammaproteobacteria</taxon>
        <taxon>Oceanospirillales</taxon>
        <taxon>Endozoicomonadaceae</taxon>
        <taxon>Endozoicomonas</taxon>
    </lineage>
</organism>
<keyword evidence="1" id="KW-1133">Transmembrane helix</keyword>